<protein>
    <submittedName>
        <fullName evidence="2">Predicted HKD family nuclease</fullName>
    </submittedName>
</protein>
<dbReference type="Pfam" id="PF11907">
    <property type="entry name" value="DUF3427"/>
    <property type="match status" value="1"/>
</dbReference>
<evidence type="ECO:0000313" key="3">
    <source>
        <dbReference type="Proteomes" id="UP000095649"/>
    </source>
</evidence>
<accession>A0A173S490</accession>
<organism evidence="2 3">
    <name type="scientific">Faecalibacterium prausnitzii</name>
    <dbReference type="NCBI Taxonomy" id="853"/>
    <lineage>
        <taxon>Bacteria</taxon>
        <taxon>Bacillati</taxon>
        <taxon>Bacillota</taxon>
        <taxon>Clostridia</taxon>
        <taxon>Eubacteriales</taxon>
        <taxon>Oscillospiraceae</taxon>
        <taxon>Faecalibacterium</taxon>
    </lineage>
</organism>
<dbReference type="Proteomes" id="UP000095649">
    <property type="component" value="Unassembled WGS sequence"/>
</dbReference>
<dbReference type="EMBL" id="CYXN01000004">
    <property type="protein sequence ID" value="CUM84776.1"/>
    <property type="molecule type" value="Genomic_DNA"/>
</dbReference>
<dbReference type="InterPro" id="IPR021835">
    <property type="entry name" value="DUF3427"/>
</dbReference>
<name>A0A173S490_9FIRM</name>
<sequence>MLGELQALLQYQYDRIDFIDEPVDVGFACPLDLHCTYTRDQLLVALDFLKPATVREGVKWLPEKQLDVFFVTLNKADKDYSPTTMYKDYSINESLFHWQSQSTTAESSATGQRYIHHREKGSRVLLFVREFKADARFGGAGAYTYLCPVQPAHQEGQAEGGRLHHAGGRVCSSP</sequence>
<dbReference type="AlphaFoldDB" id="A0A173S490"/>
<evidence type="ECO:0000259" key="1">
    <source>
        <dbReference type="Pfam" id="PF11907"/>
    </source>
</evidence>
<proteinExistence type="predicted"/>
<reference evidence="2 3" key="1">
    <citation type="submission" date="2015-09" db="EMBL/GenBank/DDBJ databases">
        <authorList>
            <consortium name="Pathogen Informatics"/>
        </authorList>
    </citation>
    <scope>NUCLEOTIDE SEQUENCE [LARGE SCALE GENOMIC DNA]</scope>
    <source>
        <strain evidence="2 3">2789STDY5834970</strain>
    </source>
</reference>
<feature type="domain" description="DUF3427" evidence="1">
    <location>
        <begin position="32"/>
        <end position="154"/>
    </location>
</feature>
<evidence type="ECO:0000313" key="2">
    <source>
        <dbReference type="EMBL" id="CUM84776.1"/>
    </source>
</evidence>
<gene>
    <name evidence="2" type="ORF">ERS852582_00804</name>
</gene>